<sequence length="171" mass="20595">MLKINVFRTTHYSNVNVLPYLIKSYKNTRFYSNKPQHQSQLEEEQITSEESEDDLITRIKIKPVERVNESIAKKRARLIYQSRKRGILETDLLLSGFAAKYLKTMNEKELEEYDQFLNELDWDIYYWVTKNYKITPLPKKWENSSILAKLQDFAENKEKKMLRMPELSKYK</sequence>
<dbReference type="GO" id="GO:0006121">
    <property type="term" value="P:mitochondrial electron transport, succinate to ubiquinone"/>
    <property type="evidence" value="ECO:0007669"/>
    <property type="project" value="UniProtKB-UniRule"/>
</dbReference>
<keyword evidence="2 4" id="KW-0496">Mitochondrion</keyword>
<dbReference type="OrthoDB" id="284292at2759"/>
<evidence type="ECO:0000256" key="4">
    <source>
        <dbReference type="HAMAP-Rule" id="MF_03057"/>
    </source>
</evidence>
<keyword evidence="3 4" id="KW-0143">Chaperone</keyword>
<dbReference type="EMBL" id="UFAJ01000385">
    <property type="protein sequence ID" value="SSD60552.1"/>
    <property type="molecule type" value="Genomic_DNA"/>
</dbReference>
<evidence type="ECO:0000256" key="3">
    <source>
        <dbReference type="ARBA" id="ARBA00023186"/>
    </source>
</evidence>
<dbReference type="InterPro" id="IPR036714">
    <property type="entry name" value="SDH_sf"/>
</dbReference>
<dbReference type="PANTHER" id="PTHR12469:SF2">
    <property type="entry name" value="SUCCINATE DEHYDROGENASE ASSEMBLY FACTOR 2, MITOCHONDRIAL"/>
    <property type="match status" value="1"/>
</dbReference>
<dbReference type="InterPro" id="IPR005631">
    <property type="entry name" value="SDH"/>
</dbReference>
<dbReference type="FunFam" id="1.10.150.250:FF:000002">
    <property type="entry name" value="Succinate dehydrogenase assembly factor 2, mitochondrial"/>
    <property type="match status" value="1"/>
</dbReference>
<dbReference type="PANTHER" id="PTHR12469">
    <property type="entry name" value="PROTEIN EMI5 HOMOLOG, MITOCHONDRIAL"/>
    <property type="match status" value="1"/>
</dbReference>
<dbReference type="GO" id="GO:0034553">
    <property type="term" value="P:mitochondrial respiratory chain complex II assembly"/>
    <property type="evidence" value="ECO:0007669"/>
    <property type="project" value="TreeGrafter"/>
</dbReference>
<dbReference type="AlphaFoldDB" id="A0A376B7D0"/>
<comment type="subcellular location">
    <subcellularLocation>
        <location evidence="1 4">Mitochondrion matrix</location>
    </subcellularLocation>
</comment>
<name>A0A376B7D0_9ASCO</name>
<dbReference type="GO" id="GO:0006099">
    <property type="term" value="P:tricarboxylic acid cycle"/>
    <property type="evidence" value="ECO:0007669"/>
    <property type="project" value="TreeGrafter"/>
</dbReference>
<dbReference type="Pfam" id="PF03937">
    <property type="entry name" value="Sdh5"/>
    <property type="match status" value="1"/>
</dbReference>
<dbReference type="HAMAP" id="MF_03057">
    <property type="entry name" value="SDHAF2"/>
    <property type="match status" value="1"/>
</dbReference>
<dbReference type="GO" id="GO:0005759">
    <property type="term" value="C:mitochondrial matrix"/>
    <property type="evidence" value="ECO:0007669"/>
    <property type="project" value="UniProtKB-SubCell"/>
</dbReference>
<dbReference type="VEuPathDB" id="FungiDB:SCODWIG_02313"/>
<reference evidence="6" key="1">
    <citation type="submission" date="2018-06" db="EMBL/GenBank/DDBJ databases">
        <authorList>
            <person name="Guldener U."/>
        </authorList>
    </citation>
    <scope>NUCLEOTIDE SEQUENCE [LARGE SCALE GENOMIC DNA]</scope>
    <source>
        <strain evidence="6">UTAD17</strain>
    </source>
</reference>
<comment type="function">
    <text evidence="4">Plays an essential role in the assembly of succinate dehydrogenase (SDH), an enzyme complex (also referred to as respiratory complex II) that is a component of both the tricarboxylic acid (TCA) cycle and the mitochondrial electron transport chain, and which couples the oxidation of succinate to fumarate with the reduction of ubiquinone (coenzyme Q) to ubiquinol. Required for flavinylation (covalent attachment of FAD) of the flavoprotein subunit of the SDH catalytic dimer.</text>
</comment>
<protein>
    <recommendedName>
        <fullName evidence="4">Succinate dehydrogenase assembly factor 2, mitochondrial</fullName>
        <shortName evidence="4">SDH assembly factor 2</shortName>
        <shortName evidence="4">SDHAF2</shortName>
    </recommendedName>
</protein>
<keyword evidence="6" id="KW-1185">Reference proteome</keyword>
<evidence type="ECO:0000313" key="6">
    <source>
        <dbReference type="Proteomes" id="UP000262825"/>
    </source>
</evidence>
<dbReference type="SUPFAM" id="SSF109910">
    <property type="entry name" value="YgfY-like"/>
    <property type="match status" value="1"/>
</dbReference>
<organism evidence="5 6">
    <name type="scientific">Saccharomycodes ludwigii</name>
    <dbReference type="NCBI Taxonomy" id="36035"/>
    <lineage>
        <taxon>Eukaryota</taxon>
        <taxon>Fungi</taxon>
        <taxon>Dikarya</taxon>
        <taxon>Ascomycota</taxon>
        <taxon>Saccharomycotina</taxon>
        <taxon>Saccharomycetes</taxon>
        <taxon>Saccharomycodales</taxon>
        <taxon>Saccharomycodaceae</taxon>
        <taxon>Saccharomycodes</taxon>
    </lineage>
</organism>
<comment type="subunit">
    <text evidence="4">Interacts with the flavoprotein subunit within the SDH catalytic dimer.</text>
</comment>
<dbReference type="Gene3D" id="1.10.150.250">
    <property type="entry name" value="Flavinator of succinate dehydrogenase"/>
    <property type="match status" value="1"/>
</dbReference>
<accession>A0A376B7D0</accession>
<dbReference type="InterPro" id="IPR028882">
    <property type="entry name" value="SDHAF2"/>
</dbReference>
<gene>
    <name evidence="5" type="ORF">SCODWIG_02313</name>
</gene>
<evidence type="ECO:0000313" key="5">
    <source>
        <dbReference type="EMBL" id="SSD60552.1"/>
    </source>
</evidence>
<proteinExistence type="inferred from homology"/>
<comment type="similarity">
    <text evidence="4">Belongs to the SDHAF2 family.</text>
</comment>
<evidence type="ECO:0000256" key="2">
    <source>
        <dbReference type="ARBA" id="ARBA00023128"/>
    </source>
</evidence>
<dbReference type="Proteomes" id="UP000262825">
    <property type="component" value="Unassembled WGS sequence"/>
</dbReference>
<evidence type="ECO:0000256" key="1">
    <source>
        <dbReference type="ARBA" id="ARBA00004305"/>
    </source>
</evidence>